<dbReference type="PROSITE" id="PS00211">
    <property type="entry name" value="ABC_TRANSPORTER_1"/>
    <property type="match status" value="1"/>
</dbReference>
<evidence type="ECO:0000256" key="2">
    <source>
        <dbReference type="ARBA" id="ARBA00022448"/>
    </source>
</evidence>
<dbReference type="GO" id="GO:0005886">
    <property type="term" value="C:plasma membrane"/>
    <property type="evidence" value="ECO:0007669"/>
    <property type="project" value="UniProtKB-SubCell"/>
</dbReference>
<evidence type="ECO:0000259" key="11">
    <source>
        <dbReference type="PROSITE" id="PS50929"/>
    </source>
</evidence>
<dbReference type="GO" id="GO:0016887">
    <property type="term" value="F:ATP hydrolysis activity"/>
    <property type="evidence" value="ECO:0007669"/>
    <property type="project" value="InterPro"/>
</dbReference>
<evidence type="ECO:0000256" key="5">
    <source>
        <dbReference type="ARBA" id="ARBA00022741"/>
    </source>
</evidence>
<feature type="transmembrane region" description="Helical" evidence="9">
    <location>
        <begin position="33"/>
        <end position="55"/>
    </location>
</feature>
<keyword evidence="13" id="KW-1185">Reference proteome</keyword>
<dbReference type="SUPFAM" id="SSF90123">
    <property type="entry name" value="ABC transporter transmembrane region"/>
    <property type="match status" value="1"/>
</dbReference>
<evidence type="ECO:0000256" key="4">
    <source>
        <dbReference type="ARBA" id="ARBA00022692"/>
    </source>
</evidence>
<dbReference type="InterPro" id="IPR027417">
    <property type="entry name" value="P-loop_NTPase"/>
</dbReference>
<dbReference type="SUPFAM" id="SSF52540">
    <property type="entry name" value="P-loop containing nucleoside triphosphate hydrolases"/>
    <property type="match status" value="1"/>
</dbReference>
<dbReference type="Pfam" id="PF00664">
    <property type="entry name" value="ABC_membrane"/>
    <property type="match status" value="1"/>
</dbReference>
<dbReference type="GO" id="GO:0005524">
    <property type="term" value="F:ATP binding"/>
    <property type="evidence" value="ECO:0007669"/>
    <property type="project" value="UniProtKB-KW"/>
</dbReference>
<dbReference type="InterPro" id="IPR003439">
    <property type="entry name" value="ABC_transporter-like_ATP-bd"/>
</dbReference>
<dbReference type="Gene3D" id="1.20.1560.10">
    <property type="entry name" value="ABC transporter type 1, transmembrane domain"/>
    <property type="match status" value="1"/>
</dbReference>
<proteinExistence type="predicted"/>
<dbReference type="InterPro" id="IPR017871">
    <property type="entry name" value="ABC_transporter-like_CS"/>
</dbReference>
<evidence type="ECO:0000256" key="3">
    <source>
        <dbReference type="ARBA" id="ARBA00022475"/>
    </source>
</evidence>
<feature type="domain" description="ABC transmembrane type-1" evidence="11">
    <location>
        <begin position="36"/>
        <end position="317"/>
    </location>
</feature>
<keyword evidence="3" id="KW-1003">Cell membrane</keyword>
<dbReference type="PANTHER" id="PTHR43394">
    <property type="entry name" value="ATP-DEPENDENT PERMEASE MDL1, MITOCHONDRIAL"/>
    <property type="match status" value="1"/>
</dbReference>
<evidence type="ECO:0000256" key="9">
    <source>
        <dbReference type="SAM" id="Phobius"/>
    </source>
</evidence>
<dbReference type="PANTHER" id="PTHR43394:SF1">
    <property type="entry name" value="ATP-BINDING CASSETTE SUB-FAMILY B MEMBER 10, MITOCHONDRIAL"/>
    <property type="match status" value="1"/>
</dbReference>
<protein>
    <submittedName>
        <fullName evidence="12">ABC transporter</fullName>
    </submittedName>
</protein>
<keyword evidence="6" id="KW-0067">ATP-binding</keyword>
<comment type="subcellular location">
    <subcellularLocation>
        <location evidence="1">Cell membrane</location>
        <topology evidence="1">Multi-pass membrane protein</topology>
    </subcellularLocation>
</comment>
<dbReference type="InterPro" id="IPR039421">
    <property type="entry name" value="Type_1_exporter"/>
</dbReference>
<keyword evidence="5" id="KW-0547">Nucleotide-binding</keyword>
<dbReference type="SMART" id="SM00382">
    <property type="entry name" value="AAA"/>
    <property type="match status" value="1"/>
</dbReference>
<dbReference type="RefSeq" id="WP_246035355.1">
    <property type="nucleotide sequence ID" value="NZ_BIFS01000001.1"/>
</dbReference>
<evidence type="ECO:0000256" key="6">
    <source>
        <dbReference type="ARBA" id="ARBA00022840"/>
    </source>
</evidence>
<dbReference type="InterPro" id="IPR003593">
    <property type="entry name" value="AAA+_ATPase"/>
</dbReference>
<evidence type="ECO:0000313" key="13">
    <source>
        <dbReference type="Proteomes" id="UP000287188"/>
    </source>
</evidence>
<keyword evidence="2" id="KW-0813">Transport</keyword>
<dbReference type="Proteomes" id="UP000287188">
    <property type="component" value="Unassembled WGS sequence"/>
</dbReference>
<name>A0A402AJ02_9CHLR</name>
<dbReference type="PROSITE" id="PS50893">
    <property type="entry name" value="ABC_TRANSPORTER_2"/>
    <property type="match status" value="1"/>
</dbReference>
<dbReference type="InterPro" id="IPR011527">
    <property type="entry name" value="ABC1_TM_dom"/>
</dbReference>
<reference evidence="13" key="1">
    <citation type="submission" date="2018-12" db="EMBL/GenBank/DDBJ databases">
        <title>Tengunoibacter tsumagoiensis gen. nov., sp. nov., Dictyobacter kobayashii sp. nov., D. alpinus sp. nov., and D. joshuensis sp. nov. and description of Dictyobacteraceae fam. nov. within the order Ktedonobacterales isolated from Tengu-no-mugimeshi.</title>
        <authorList>
            <person name="Wang C.M."/>
            <person name="Zheng Y."/>
            <person name="Sakai Y."/>
            <person name="Toyoda A."/>
            <person name="Minakuchi Y."/>
            <person name="Abe K."/>
            <person name="Yokota A."/>
            <person name="Yabe S."/>
        </authorList>
    </citation>
    <scope>NUCLEOTIDE SEQUENCE [LARGE SCALE GENOMIC DNA]</scope>
    <source>
        <strain evidence="13">Uno11</strain>
    </source>
</reference>
<dbReference type="GO" id="GO:0015421">
    <property type="term" value="F:ABC-type oligopeptide transporter activity"/>
    <property type="evidence" value="ECO:0007669"/>
    <property type="project" value="TreeGrafter"/>
</dbReference>
<feature type="transmembrane region" description="Helical" evidence="9">
    <location>
        <begin position="75"/>
        <end position="98"/>
    </location>
</feature>
<dbReference type="Pfam" id="PF00005">
    <property type="entry name" value="ABC_tran"/>
    <property type="match status" value="1"/>
</dbReference>
<keyword evidence="4 9" id="KW-0812">Transmembrane</keyword>
<organism evidence="12 13">
    <name type="scientific">Dictyobacter kobayashii</name>
    <dbReference type="NCBI Taxonomy" id="2014872"/>
    <lineage>
        <taxon>Bacteria</taxon>
        <taxon>Bacillati</taxon>
        <taxon>Chloroflexota</taxon>
        <taxon>Ktedonobacteria</taxon>
        <taxon>Ktedonobacterales</taxon>
        <taxon>Dictyobacteraceae</taxon>
        <taxon>Dictyobacter</taxon>
    </lineage>
</organism>
<feature type="domain" description="ABC transporter" evidence="10">
    <location>
        <begin position="350"/>
        <end position="584"/>
    </location>
</feature>
<accession>A0A402AJ02</accession>
<dbReference type="InterPro" id="IPR036640">
    <property type="entry name" value="ABC1_TM_sf"/>
</dbReference>
<evidence type="ECO:0000259" key="10">
    <source>
        <dbReference type="PROSITE" id="PS50893"/>
    </source>
</evidence>
<gene>
    <name evidence="12" type="ORF">KDK_28350</name>
</gene>
<feature type="transmembrane region" description="Helical" evidence="9">
    <location>
        <begin position="177"/>
        <end position="195"/>
    </location>
</feature>
<dbReference type="FunFam" id="3.40.50.300:FF:000221">
    <property type="entry name" value="Multidrug ABC transporter ATP-binding protein"/>
    <property type="match status" value="1"/>
</dbReference>
<evidence type="ECO:0000256" key="1">
    <source>
        <dbReference type="ARBA" id="ARBA00004651"/>
    </source>
</evidence>
<dbReference type="Gene3D" id="3.40.50.300">
    <property type="entry name" value="P-loop containing nucleotide triphosphate hydrolases"/>
    <property type="match status" value="1"/>
</dbReference>
<evidence type="ECO:0000256" key="8">
    <source>
        <dbReference type="ARBA" id="ARBA00023136"/>
    </source>
</evidence>
<comment type="caution">
    <text evidence="12">The sequence shown here is derived from an EMBL/GenBank/DDBJ whole genome shotgun (WGS) entry which is preliminary data.</text>
</comment>
<sequence length="597" mass="66793">MLAKREFTVADEYRYNWSSPVRWIASHLLRYKFYVLGFMILCIATNSLYSSISFLTGSAFNAVLNKETAISQLGIIALSLLGVIVLQGICDLSARFFAEILSKRFARNAREELYTSLLGKSQTFHNRQQVGDVMARASNDMTQLSDMVSPAFDVVFDSFSSLVVNVTFIGLVNPQLLLVPSIYIIVFFFALRRYSRQLSPVSNQMREEFGQTNAVLNEAVAGIEVVKATAQEKQEIRKFVTRASRYRDFYVENGKIQGRYLPTLLLGIALALAFLHGLYLLSHHEISLGALITFMGLMTNLRFVTYMSLWSFGLVQLGIAGAKRILSLMKEETELDENAGGYHEEMRGDIVFDHVTFSYGDTPILKDISFRAKPGQTIAIVGQTGAGKSTLTKLVNRIYDVDSGNVTIDGVDVRKWDMDSLRSQISTIEQDVFLFSRTIADNIGYGLGSKVDRATIEAAARDAQAHEFIQSFQHGYETEIGERGVTLSGGQRQRLAIARALLTDPRILILDDSTSAIDSATEDEIQKAIRRILEGRTTLLITHRLSQIRWADSILVLRKGELIDQGTHEELLVRCETYRRIFSHYDAAVPTSVSSGD</sequence>
<keyword evidence="7 9" id="KW-1133">Transmembrane helix</keyword>
<evidence type="ECO:0000256" key="7">
    <source>
        <dbReference type="ARBA" id="ARBA00022989"/>
    </source>
</evidence>
<keyword evidence="8 9" id="KW-0472">Membrane</keyword>
<dbReference type="EMBL" id="BIFS01000001">
    <property type="protein sequence ID" value="GCE19035.1"/>
    <property type="molecule type" value="Genomic_DNA"/>
</dbReference>
<feature type="transmembrane region" description="Helical" evidence="9">
    <location>
        <begin position="260"/>
        <end position="281"/>
    </location>
</feature>
<evidence type="ECO:0000313" key="12">
    <source>
        <dbReference type="EMBL" id="GCE19035.1"/>
    </source>
</evidence>
<dbReference type="AlphaFoldDB" id="A0A402AJ02"/>
<dbReference type="PROSITE" id="PS50929">
    <property type="entry name" value="ABC_TM1F"/>
    <property type="match status" value="1"/>
</dbReference>